<dbReference type="InterPro" id="IPR029062">
    <property type="entry name" value="Class_I_gatase-like"/>
</dbReference>
<dbReference type="Proteomes" id="UP000253501">
    <property type="component" value="Unassembled WGS sequence"/>
</dbReference>
<dbReference type="SUPFAM" id="SSF52317">
    <property type="entry name" value="Class I glutamine amidotransferase-like"/>
    <property type="match status" value="1"/>
</dbReference>
<evidence type="ECO:0000313" key="1">
    <source>
        <dbReference type="EMBL" id="RCJ06498.1"/>
    </source>
</evidence>
<dbReference type="PANTHER" id="PTHR43235">
    <property type="entry name" value="GLUTAMINE AMIDOTRANSFERASE PB2B2.05-RELATED"/>
    <property type="match status" value="1"/>
</dbReference>
<comment type="caution">
    <text evidence="1">The sequence shown here is derived from an EMBL/GenBank/DDBJ whole genome shotgun (WGS) entry which is preliminary data.</text>
</comment>
<proteinExistence type="predicted"/>
<organism evidence="1 2">
    <name type="scientific">Cupriavidus necator</name>
    <name type="common">Alcaligenes eutrophus</name>
    <name type="synonym">Ralstonia eutropha</name>
    <dbReference type="NCBI Taxonomy" id="106590"/>
    <lineage>
        <taxon>Bacteria</taxon>
        <taxon>Pseudomonadati</taxon>
        <taxon>Pseudomonadota</taxon>
        <taxon>Betaproteobacteria</taxon>
        <taxon>Burkholderiales</taxon>
        <taxon>Burkholderiaceae</taxon>
        <taxon>Cupriavidus</taxon>
    </lineage>
</organism>
<dbReference type="RefSeq" id="WP_114133632.1">
    <property type="nucleotide sequence ID" value="NZ_CP068436.1"/>
</dbReference>
<dbReference type="GO" id="GO:0005829">
    <property type="term" value="C:cytosol"/>
    <property type="evidence" value="ECO:0007669"/>
    <property type="project" value="TreeGrafter"/>
</dbReference>
<dbReference type="InterPro" id="IPR011697">
    <property type="entry name" value="Peptidase_C26"/>
</dbReference>
<gene>
    <name evidence="1" type="ORF">DDK22_21020</name>
</gene>
<accession>A0A367PF41</accession>
<dbReference type="Gene3D" id="3.40.50.880">
    <property type="match status" value="1"/>
</dbReference>
<dbReference type="InterPro" id="IPR044668">
    <property type="entry name" value="PuuD-like"/>
</dbReference>
<reference evidence="1 2" key="1">
    <citation type="submission" date="2018-04" db="EMBL/GenBank/DDBJ databases">
        <title>Cupriavidus necator CR12 genome sequencing and assembly.</title>
        <authorList>
            <person name="Ben Fekih I."/>
            <person name="Mazhar H.S."/>
            <person name="Bello S.K."/>
            <person name="Rensing C."/>
        </authorList>
    </citation>
    <scope>NUCLEOTIDE SEQUENCE [LARGE SCALE GENOMIC DNA]</scope>
    <source>
        <strain evidence="1 2">CR12</strain>
    </source>
</reference>
<dbReference type="GO" id="GO:0033969">
    <property type="term" value="F:gamma-glutamyl-gamma-aminobutyrate hydrolase activity"/>
    <property type="evidence" value="ECO:0007669"/>
    <property type="project" value="TreeGrafter"/>
</dbReference>
<dbReference type="CDD" id="cd01745">
    <property type="entry name" value="GATase1_2"/>
    <property type="match status" value="1"/>
</dbReference>
<dbReference type="GO" id="GO:0006598">
    <property type="term" value="P:polyamine catabolic process"/>
    <property type="evidence" value="ECO:0007669"/>
    <property type="project" value="TreeGrafter"/>
</dbReference>
<dbReference type="PANTHER" id="PTHR43235:SF1">
    <property type="entry name" value="GLUTAMINE AMIDOTRANSFERASE PB2B2.05-RELATED"/>
    <property type="match status" value="1"/>
</dbReference>
<evidence type="ECO:0000313" key="2">
    <source>
        <dbReference type="Proteomes" id="UP000253501"/>
    </source>
</evidence>
<keyword evidence="1" id="KW-0378">Hydrolase</keyword>
<dbReference type="Pfam" id="PF07722">
    <property type="entry name" value="Peptidase_C26"/>
    <property type="match status" value="1"/>
</dbReference>
<protein>
    <submittedName>
        <fullName evidence="1">Gamma-glutamyl-gamma-aminobutyrate hydrolase family protein</fullName>
    </submittedName>
</protein>
<dbReference type="EMBL" id="QDHA01000049">
    <property type="protein sequence ID" value="RCJ06498.1"/>
    <property type="molecule type" value="Genomic_DNA"/>
</dbReference>
<sequence>MTSPPGLPCHTNLPLVGIVCDRFFVGEHDQHGVKESYRRALSDVAGVAPVFIPATGAISDVTPYLRIISGLLFPGCASNVAPALYGGKEPAEFPLDPARDHVAVQLIRGAVSQRLPMLAIGRGFQEMNVAFGCTLHPDIYAAGHNERHRENLSEPLDMRYRYKHRISLAPDGLLQDWLRADVALVNSLHMQGIRTLGEGLAAEAMHADGLIEAIRGVDADFAIGVQWHPEFSASTDRLSQSLFMRFGDACRRYVPSCGIVERTSP</sequence>
<name>A0A367PF41_CUPNE</name>
<dbReference type="AlphaFoldDB" id="A0A367PF41"/>